<dbReference type="InterPro" id="IPR036412">
    <property type="entry name" value="HAD-like_sf"/>
</dbReference>
<reference evidence="2" key="3">
    <citation type="journal article" date="2023" name="Int. J. Syst. Evol. Microbiol.">
        <title>Sellimonas catena sp. nov., isolated from human faeces.</title>
        <authorList>
            <person name="Hisatomi A."/>
            <person name="Ohkuma M."/>
            <person name="Sakamoto M."/>
        </authorList>
    </citation>
    <scope>NUCLEOTIDE SEQUENCE</scope>
    <source>
        <strain evidence="2">18CBH55</strain>
    </source>
</reference>
<dbReference type="SFLD" id="SFLDG01129">
    <property type="entry name" value="C1.5:_HAD__Beta-PGM__Phosphata"/>
    <property type="match status" value="1"/>
</dbReference>
<protein>
    <recommendedName>
        <fullName evidence="1">N-acetyltransferase domain-containing protein</fullName>
    </recommendedName>
</protein>
<dbReference type="NCBIfam" id="TIGR01549">
    <property type="entry name" value="HAD-SF-IA-v1"/>
    <property type="match status" value="1"/>
</dbReference>
<dbReference type="PANTHER" id="PTHR43451">
    <property type="entry name" value="ACETYLTRANSFERASE (GNAT) FAMILY PROTEIN"/>
    <property type="match status" value="1"/>
</dbReference>
<reference evidence="2" key="1">
    <citation type="submission" date="2022-11" db="EMBL/GenBank/DDBJ databases">
        <title>Draft genome sequence of Sellimonas catena strain 18CBH55.</title>
        <authorList>
            <person name="Hisatomi A."/>
            <person name="Ohkuma M."/>
            <person name="Sakamoto M."/>
        </authorList>
    </citation>
    <scope>NUCLEOTIDE SEQUENCE</scope>
    <source>
        <strain evidence="2">18CBH55</strain>
    </source>
</reference>
<dbReference type="Pfam" id="PF00702">
    <property type="entry name" value="Hydrolase"/>
    <property type="match status" value="1"/>
</dbReference>
<dbReference type="InterPro" id="IPR016181">
    <property type="entry name" value="Acyl_CoA_acyltransferase"/>
</dbReference>
<dbReference type="NCBIfam" id="TIGR01509">
    <property type="entry name" value="HAD-SF-IA-v3"/>
    <property type="match status" value="1"/>
</dbReference>
<dbReference type="Proteomes" id="UP001145094">
    <property type="component" value="Unassembled WGS sequence"/>
</dbReference>
<gene>
    <name evidence="2" type="ORF">Selli2_07540</name>
</gene>
<dbReference type="Gene3D" id="3.40.630.30">
    <property type="match status" value="1"/>
</dbReference>
<reference evidence="2" key="2">
    <citation type="submission" date="2022-11" db="EMBL/GenBank/DDBJ databases">
        <title>Draft genome sequence of Sellimonas catena strain 18CBH55.</title>
        <authorList>
            <person name="Atsushi H."/>
            <person name="Moriya O."/>
            <person name="Mitsuo S."/>
        </authorList>
    </citation>
    <scope>NUCLEOTIDE SEQUENCE</scope>
    <source>
        <strain evidence="2">18CBH55</strain>
    </source>
</reference>
<dbReference type="PRINTS" id="PR00413">
    <property type="entry name" value="HADHALOGNASE"/>
</dbReference>
<proteinExistence type="predicted"/>
<dbReference type="Gene3D" id="1.10.150.240">
    <property type="entry name" value="Putative phosphatase, domain 2"/>
    <property type="match status" value="1"/>
</dbReference>
<dbReference type="InterPro" id="IPR052564">
    <property type="entry name" value="N-acetyltrans/Recomb-assoc"/>
</dbReference>
<name>A0A9W6CDH1_9FIRM</name>
<dbReference type="InterPro" id="IPR023214">
    <property type="entry name" value="HAD_sf"/>
</dbReference>
<dbReference type="EMBL" id="BSCH01000004">
    <property type="protein sequence ID" value="GLG89327.1"/>
    <property type="molecule type" value="Genomic_DNA"/>
</dbReference>
<feature type="domain" description="N-acetyltransferase" evidence="1">
    <location>
        <begin position="249"/>
        <end position="399"/>
    </location>
</feature>
<dbReference type="Pfam" id="PF13673">
    <property type="entry name" value="Acetyltransf_10"/>
    <property type="match status" value="1"/>
</dbReference>
<dbReference type="SUPFAM" id="SSF55729">
    <property type="entry name" value="Acyl-CoA N-acyltransferases (Nat)"/>
    <property type="match status" value="1"/>
</dbReference>
<dbReference type="SUPFAM" id="SSF56784">
    <property type="entry name" value="HAD-like"/>
    <property type="match status" value="1"/>
</dbReference>
<dbReference type="Gene3D" id="3.40.50.1000">
    <property type="entry name" value="HAD superfamily/HAD-like"/>
    <property type="match status" value="1"/>
</dbReference>
<evidence type="ECO:0000313" key="3">
    <source>
        <dbReference type="Proteomes" id="UP001145094"/>
    </source>
</evidence>
<comment type="caution">
    <text evidence="2">The sequence shown here is derived from an EMBL/GenBank/DDBJ whole genome shotgun (WGS) entry which is preliminary data.</text>
</comment>
<dbReference type="CDD" id="cd04301">
    <property type="entry name" value="NAT_SF"/>
    <property type="match status" value="1"/>
</dbReference>
<dbReference type="GO" id="GO:0016747">
    <property type="term" value="F:acyltransferase activity, transferring groups other than amino-acyl groups"/>
    <property type="evidence" value="ECO:0007669"/>
    <property type="project" value="InterPro"/>
</dbReference>
<dbReference type="InterPro" id="IPR000182">
    <property type="entry name" value="GNAT_dom"/>
</dbReference>
<dbReference type="SFLD" id="SFLDS00003">
    <property type="entry name" value="Haloacid_Dehalogenase"/>
    <property type="match status" value="1"/>
</dbReference>
<dbReference type="RefSeq" id="WP_330680159.1">
    <property type="nucleotide sequence ID" value="NZ_BSCH01000004.1"/>
</dbReference>
<accession>A0A9W6CDH1</accession>
<evidence type="ECO:0000259" key="1">
    <source>
        <dbReference type="PROSITE" id="PS51186"/>
    </source>
</evidence>
<dbReference type="PANTHER" id="PTHR43451:SF1">
    <property type="entry name" value="ACETYLTRANSFERASE"/>
    <property type="match status" value="1"/>
</dbReference>
<dbReference type="AlphaFoldDB" id="A0A9W6CDH1"/>
<dbReference type="PROSITE" id="PS51186">
    <property type="entry name" value="GNAT"/>
    <property type="match status" value="1"/>
</dbReference>
<dbReference type="InterPro" id="IPR023198">
    <property type="entry name" value="PGP-like_dom2"/>
</dbReference>
<evidence type="ECO:0000313" key="2">
    <source>
        <dbReference type="EMBL" id="GLG89327.1"/>
    </source>
</evidence>
<organism evidence="2 3">
    <name type="scientific">Sellimonas catena</name>
    <dbReference type="NCBI Taxonomy" id="2994035"/>
    <lineage>
        <taxon>Bacteria</taxon>
        <taxon>Bacillati</taxon>
        <taxon>Bacillota</taxon>
        <taxon>Clostridia</taxon>
        <taxon>Lachnospirales</taxon>
        <taxon>Lachnospiraceae</taxon>
        <taxon>Sellimonas</taxon>
    </lineage>
</organism>
<sequence length="399" mass="46739">MMYQTYIFDLYGTLVDIHTDETKIEVWEKMALFYGYYGAFYTAEELRQTYRELTQEAEKEALHHDSHESFPELQIEDVFLELFRRKGADVLKETAVYAGQFFRVLTTEYIRLYDGTRELLEALKASGGSLYLLSNAQRIFTAYEMKALDIFRYFDGIYISSSYGVKKPDRRFFEILLEKEELKREEAVMIGNDGICDIRGAKEAGIDTFYIRSNISPKEETPDADFVLEEMDQRRVKEMLLSGKKKEALRLRPYREEDAETLAQLFYDTVHTVNAADYTKEQLDVWAPKERDLHAWNQSFLKHRTLVAERDGRIAGFGDMDETGYLDRLYVHREFQRQGIAEAICDALEGESEADVFETHASITARTFFEARGYEVIRAQQVERQGILLTNYVMRKRRQ</sequence>
<dbReference type="InterPro" id="IPR006439">
    <property type="entry name" value="HAD-SF_hydro_IA"/>
</dbReference>